<dbReference type="PANTHER" id="PTHR43080">
    <property type="entry name" value="CBS DOMAIN-CONTAINING PROTEIN CBSX3, MITOCHONDRIAL"/>
    <property type="match status" value="1"/>
</dbReference>
<keyword evidence="5" id="KW-1185">Reference proteome</keyword>
<feature type="domain" description="CBS" evidence="3">
    <location>
        <begin position="9"/>
        <end position="68"/>
    </location>
</feature>
<dbReference type="Proteomes" id="UP000050430">
    <property type="component" value="Unassembled WGS sequence"/>
</dbReference>
<sequence>MEFKVRDWMVDLIVYVDPESSVSDALAIMRRRYIHSLIVQKTKTNPEYGILTSTDINDKIIALNQNPSTVRVREIMTSPILSVKTDLPIQECAQIMKQKHIHHLPVIDEKGSLVGMISATDFLVAAEAMGREPGHRLT</sequence>
<dbReference type="SMART" id="SM00116">
    <property type="entry name" value="CBS"/>
    <property type="match status" value="2"/>
</dbReference>
<keyword evidence="1 2" id="KW-0129">CBS domain</keyword>
<name>A0A0P6X137_9CHLR</name>
<dbReference type="PANTHER" id="PTHR43080:SF2">
    <property type="entry name" value="CBS DOMAIN-CONTAINING PROTEIN"/>
    <property type="match status" value="1"/>
</dbReference>
<protein>
    <recommendedName>
        <fullName evidence="3">CBS domain-containing protein</fullName>
    </recommendedName>
</protein>
<evidence type="ECO:0000259" key="3">
    <source>
        <dbReference type="PROSITE" id="PS51371"/>
    </source>
</evidence>
<evidence type="ECO:0000313" key="5">
    <source>
        <dbReference type="Proteomes" id="UP000050430"/>
    </source>
</evidence>
<evidence type="ECO:0000313" key="4">
    <source>
        <dbReference type="EMBL" id="KPL72967.1"/>
    </source>
</evidence>
<comment type="caution">
    <text evidence="4">The sequence shown here is derived from an EMBL/GenBank/DDBJ whole genome shotgun (WGS) entry which is preliminary data.</text>
</comment>
<dbReference type="InterPro" id="IPR051257">
    <property type="entry name" value="Diverse_CBS-Domain"/>
</dbReference>
<dbReference type="Pfam" id="PF00571">
    <property type="entry name" value="CBS"/>
    <property type="match status" value="2"/>
</dbReference>
<dbReference type="PROSITE" id="PS51371">
    <property type="entry name" value="CBS"/>
    <property type="match status" value="2"/>
</dbReference>
<dbReference type="RefSeq" id="WP_062420897.1">
    <property type="nucleotide sequence ID" value="NZ_BBYA01000008.1"/>
</dbReference>
<accession>A0A0P6X137</accession>
<reference evidence="4 5" key="1">
    <citation type="submission" date="2015-07" db="EMBL/GenBank/DDBJ databases">
        <title>Genome sequence of Leptolinea tardivitalis DSM 16556.</title>
        <authorList>
            <person name="Hemp J."/>
            <person name="Ward L.M."/>
            <person name="Pace L.A."/>
            <person name="Fischer W.W."/>
        </authorList>
    </citation>
    <scope>NUCLEOTIDE SEQUENCE [LARGE SCALE GENOMIC DNA]</scope>
    <source>
        <strain evidence="4 5">YMTK-2</strain>
    </source>
</reference>
<organism evidence="4 5">
    <name type="scientific">Leptolinea tardivitalis</name>
    <dbReference type="NCBI Taxonomy" id="229920"/>
    <lineage>
        <taxon>Bacteria</taxon>
        <taxon>Bacillati</taxon>
        <taxon>Chloroflexota</taxon>
        <taxon>Anaerolineae</taxon>
        <taxon>Anaerolineales</taxon>
        <taxon>Anaerolineaceae</taxon>
        <taxon>Leptolinea</taxon>
    </lineage>
</organism>
<evidence type="ECO:0000256" key="1">
    <source>
        <dbReference type="ARBA" id="ARBA00023122"/>
    </source>
</evidence>
<feature type="domain" description="CBS" evidence="3">
    <location>
        <begin position="76"/>
        <end position="133"/>
    </location>
</feature>
<dbReference type="Gene3D" id="3.10.580.10">
    <property type="entry name" value="CBS-domain"/>
    <property type="match status" value="1"/>
</dbReference>
<dbReference type="InterPro" id="IPR000644">
    <property type="entry name" value="CBS_dom"/>
</dbReference>
<dbReference type="InterPro" id="IPR046342">
    <property type="entry name" value="CBS_dom_sf"/>
</dbReference>
<evidence type="ECO:0000256" key="2">
    <source>
        <dbReference type="PROSITE-ProRule" id="PRU00703"/>
    </source>
</evidence>
<dbReference type="SUPFAM" id="SSF54631">
    <property type="entry name" value="CBS-domain pair"/>
    <property type="match status" value="1"/>
</dbReference>
<dbReference type="EMBL" id="LGCK01000007">
    <property type="protein sequence ID" value="KPL72967.1"/>
    <property type="molecule type" value="Genomic_DNA"/>
</dbReference>
<gene>
    <name evidence="4" type="ORF">ADM99_08030</name>
</gene>
<proteinExistence type="predicted"/>
<dbReference type="AlphaFoldDB" id="A0A0P6X137"/>
<dbReference type="OrthoDB" id="161457at2"/>